<evidence type="ECO:0000256" key="1">
    <source>
        <dbReference type="ARBA" id="ARBA00009023"/>
    </source>
</evidence>
<dbReference type="PANTHER" id="PTHR33376:SF7">
    <property type="entry name" value="C4-DICARBOXYLATE-BINDING PROTEIN DCTB"/>
    <property type="match status" value="1"/>
</dbReference>
<evidence type="ECO:0008006" key="6">
    <source>
        <dbReference type="Google" id="ProtNLM"/>
    </source>
</evidence>
<dbReference type="InterPro" id="IPR004682">
    <property type="entry name" value="TRAP_DctP"/>
</dbReference>
<protein>
    <recommendedName>
        <fullName evidence="6">C4-dicarboxylate ABC transporter substrate-binding protein</fullName>
    </recommendedName>
</protein>
<proteinExistence type="inferred from homology"/>
<dbReference type="OrthoDB" id="9803763at2"/>
<dbReference type="InterPro" id="IPR038404">
    <property type="entry name" value="TRAP_DctP_sf"/>
</dbReference>
<dbReference type="PIRSF" id="PIRSF006470">
    <property type="entry name" value="DctB"/>
    <property type="match status" value="1"/>
</dbReference>
<evidence type="ECO:0000313" key="4">
    <source>
        <dbReference type="EMBL" id="RAI30219.1"/>
    </source>
</evidence>
<dbReference type="RefSeq" id="WP_111432475.1">
    <property type="nucleotide sequence ID" value="NZ_JACIGG010000001.1"/>
</dbReference>
<dbReference type="PANTHER" id="PTHR33376">
    <property type="match status" value="1"/>
</dbReference>
<evidence type="ECO:0000256" key="2">
    <source>
        <dbReference type="ARBA" id="ARBA00022448"/>
    </source>
</evidence>
<sequence>MNATMPETRGRARGILRQARHLVAAAALSGIAMGGALAADMPEMTLKFGHPYNETHPLALGAQKFADIVKEKSGGKITVQVFPNSTIGSSRDLVEGIQIGVVDFALVPTTNVASFYSPLDIFYLPFLFRDKEHAYAVSDGPVGEKLYADMLEKTGIRTLAMYESGFRTITTRETKIEKPDDMKGIKFRVVNNPLNVATFKALGANPTPMALSEVFTGLQQGTVDGQDNPVGNVKAFGFDKVQDYITLSHHQWAGIMFLADDKMWKELPDDVKTLFKQTALETQDWERKEINAVEEKYLDEMEKGGMTVTRLTPQQAKAFQDAMEAVWDEYREKIGADLIESAVAAK</sequence>
<gene>
    <name evidence="4" type="ORF">CH339_01465</name>
</gene>
<dbReference type="CDD" id="cd13603">
    <property type="entry name" value="PBP2_TRAP_Siap_TeaA_like"/>
    <property type="match status" value="1"/>
</dbReference>
<name>A0A327JUP9_9HYPH</name>
<comment type="caution">
    <text evidence="4">The sequence shown here is derived from an EMBL/GenBank/DDBJ whole genome shotgun (WGS) entry which is preliminary data.</text>
</comment>
<dbReference type="SUPFAM" id="SSF53850">
    <property type="entry name" value="Periplasmic binding protein-like II"/>
    <property type="match status" value="1"/>
</dbReference>
<accession>A0A327JUP9</accession>
<organism evidence="4 5">
    <name type="scientific">Rhodobium orientis</name>
    <dbReference type="NCBI Taxonomy" id="34017"/>
    <lineage>
        <taxon>Bacteria</taxon>
        <taxon>Pseudomonadati</taxon>
        <taxon>Pseudomonadota</taxon>
        <taxon>Alphaproteobacteria</taxon>
        <taxon>Hyphomicrobiales</taxon>
        <taxon>Rhodobiaceae</taxon>
        <taxon>Rhodobium</taxon>
    </lineage>
</organism>
<keyword evidence="5" id="KW-1185">Reference proteome</keyword>
<dbReference type="GO" id="GO:0030288">
    <property type="term" value="C:outer membrane-bounded periplasmic space"/>
    <property type="evidence" value="ECO:0007669"/>
    <property type="project" value="InterPro"/>
</dbReference>
<dbReference type="InterPro" id="IPR018389">
    <property type="entry name" value="DctP_fam"/>
</dbReference>
<evidence type="ECO:0000256" key="3">
    <source>
        <dbReference type="ARBA" id="ARBA00022729"/>
    </source>
</evidence>
<keyword evidence="3" id="KW-0732">Signal</keyword>
<comment type="similarity">
    <text evidence="1">Belongs to the bacterial solute-binding protein 7 family.</text>
</comment>
<reference evidence="4 5" key="1">
    <citation type="submission" date="2017-07" db="EMBL/GenBank/DDBJ databases">
        <title>Draft Genome Sequences of Select Purple Nonsulfur Bacteria.</title>
        <authorList>
            <person name="Lasarre B."/>
            <person name="Mckinlay J.B."/>
        </authorList>
    </citation>
    <scope>NUCLEOTIDE SEQUENCE [LARGE SCALE GENOMIC DNA]</scope>
    <source>
        <strain evidence="4 5">DSM 11290</strain>
    </source>
</reference>
<dbReference type="EMBL" id="NPEV01000001">
    <property type="protein sequence ID" value="RAI30219.1"/>
    <property type="molecule type" value="Genomic_DNA"/>
</dbReference>
<dbReference type="GO" id="GO:0055085">
    <property type="term" value="P:transmembrane transport"/>
    <property type="evidence" value="ECO:0007669"/>
    <property type="project" value="InterPro"/>
</dbReference>
<keyword evidence="2" id="KW-0813">Transport</keyword>
<dbReference type="NCBIfam" id="TIGR00787">
    <property type="entry name" value="dctP"/>
    <property type="match status" value="1"/>
</dbReference>
<dbReference type="Proteomes" id="UP000249299">
    <property type="component" value="Unassembled WGS sequence"/>
</dbReference>
<dbReference type="Pfam" id="PF03480">
    <property type="entry name" value="DctP"/>
    <property type="match status" value="1"/>
</dbReference>
<dbReference type="NCBIfam" id="NF037995">
    <property type="entry name" value="TRAP_S1"/>
    <property type="match status" value="1"/>
</dbReference>
<evidence type="ECO:0000313" key="5">
    <source>
        <dbReference type="Proteomes" id="UP000249299"/>
    </source>
</evidence>
<dbReference type="Gene3D" id="3.40.190.170">
    <property type="entry name" value="Bacterial extracellular solute-binding protein, family 7"/>
    <property type="match status" value="1"/>
</dbReference>
<dbReference type="AlphaFoldDB" id="A0A327JUP9"/>